<evidence type="ECO:0000313" key="16">
    <source>
        <dbReference type="Proteomes" id="UP000325811"/>
    </source>
</evidence>
<dbReference type="Pfam" id="PF02203">
    <property type="entry name" value="TarH"/>
    <property type="match status" value="1"/>
</dbReference>
<keyword evidence="4" id="KW-0145">Chemotaxis</keyword>
<feature type="transmembrane region" description="Helical" evidence="12">
    <location>
        <begin position="214"/>
        <end position="236"/>
    </location>
</feature>
<evidence type="ECO:0000256" key="6">
    <source>
        <dbReference type="ARBA" id="ARBA00022692"/>
    </source>
</evidence>
<evidence type="ECO:0000256" key="12">
    <source>
        <dbReference type="SAM" id="Phobius"/>
    </source>
</evidence>
<dbReference type="Proteomes" id="UP000325811">
    <property type="component" value="Chromosome I"/>
</dbReference>
<dbReference type="Gene3D" id="1.20.120.30">
    <property type="entry name" value="Aspartate receptor, ligand-binding domain"/>
    <property type="match status" value="1"/>
</dbReference>
<dbReference type="PANTHER" id="PTHR43531">
    <property type="entry name" value="PROTEIN ICFG"/>
    <property type="match status" value="1"/>
</dbReference>
<dbReference type="EMBL" id="LR699553">
    <property type="protein sequence ID" value="VVD27552.1"/>
    <property type="molecule type" value="Genomic_DNA"/>
</dbReference>
<dbReference type="InterPro" id="IPR004090">
    <property type="entry name" value="Chemotax_Me-accpt_rcpt"/>
</dbReference>
<evidence type="ECO:0000256" key="7">
    <source>
        <dbReference type="ARBA" id="ARBA00022989"/>
    </source>
</evidence>
<dbReference type="InterPro" id="IPR003660">
    <property type="entry name" value="HAMP_dom"/>
</dbReference>
<evidence type="ECO:0000256" key="1">
    <source>
        <dbReference type="ARBA" id="ARBA00004429"/>
    </source>
</evidence>
<dbReference type="SUPFAM" id="SSF58104">
    <property type="entry name" value="Methyl-accepting chemotaxis protein (MCP) signaling domain"/>
    <property type="match status" value="1"/>
</dbReference>
<evidence type="ECO:0000256" key="9">
    <source>
        <dbReference type="ARBA" id="ARBA00023224"/>
    </source>
</evidence>
<evidence type="ECO:0000256" key="8">
    <source>
        <dbReference type="ARBA" id="ARBA00023136"/>
    </source>
</evidence>
<keyword evidence="7 12" id="KW-1133">Transmembrane helix</keyword>
<evidence type="ECO:0000256" key="5">
    <source>
        <dbReference type="ARBA" id="ARBA00022519"/>
    </source>
</evidence>
<keyword evidence="3" id="KW-0488">Methylation</keyword>
<evidence type="ECO:0000256" key="10">
    <source>
        <dbReference type="ARBA" id="ARBA00029447"/>
    </source>
</evidence>
<evidence type="ECO:0000256" key="4">
    <source>
        <dbReference type="ARBA" id="ARBA00022500"/>
    </source>
</evidence>
<keyword evidence="9 11" id="KW-0807">Transducer</keyword>
<dbReference type="PROSITE" id="PS50111">
    <property type="entry name" value="CHEMOTAXIS_TRANSDUC_2"/>
    <property type="match status" value="1"/>
</dbReference>
<dbReference type="GO" id="GO:0007165">
    <property type="term" value="P:signal transduction"/>
    <property type="evidence" value="ECO:0007669"/>
    <property type="project" value="UniProtKB-KW"/>
</dbReference>
<evidence type="ECO:0000259" key="14">
    <source>
        <dbReference type="PROSITE" id="PS50885"/>
    </source>
</evidence>
<dbReference type="RefSeq" id="WP_232064117.1">
    <property type="nucleotide sequence ID" value="NZ_LR699553.1"/>
</dbReference>
<comment type="similarity">
    <text evidence="10">Belongs to the methyl-accepting chemotaxis (MCP) protein family.</text>
</comment>
<comment type="subcellular location">
    <subcellularLocation>
        <location evidence="1">Cell inner membrane</location>
        <topology evidence="1">Multi-pass membrane protein</topology>
    </subcellularLocation>
</comment>
<evidence type="ECO:0000256" key="11">
    <source>
        <dbReference type="PROSITE-ProRule" id="PRU00284"/>
    </source>
</evidence>
<dbReference type="SMART" id="SM00283">
    <property type="entry name" value="MA"/>
    <property type="match status" value="1"/>
</dbReference>
<dbReference type="PRINTS" id="PR00260">
    <property type="entry name" value="CHEMTRNSDUCR"/>
</dbReference>
<dbReference type="Pfam" id="PF00015">
    <property type="entry name" value="MCPsignal"/>
    <property type="match status" value="1"/>
</dbReference>
<dbReference type="CDD" id="cd06225">
    <property type="entry name" value="HAMP"/>
    <property type="match status" value="1"/>
</dbReference>
<keyword evidence="5" id="KW-0997">Cell inner membrane</keyword>
<dbReference type="InterPro" id="IPR035440">
    <property type="entry name" value="4HB_MCP_dom_sf"/>
</dbReference>
<dbReference type="Pfam" id="PF00672">
    <property type="entry name" value="HAMP"/>
    <property type="match status" value="1"/>
</dbReference>
<dbReference type="InterPro" id="IPR003122">
    <property type="entry name" value="Tar_rcpt_lig-bd"/>
</dbReference>
<keyword evidence="6 12" id="KW-0812">Transmembrane</keyword>
<feature type="transmembrane region" description="Helical" evidence="12">
    <location>
        <begin position="35"/>
        <end position="55"/>
    </location>
</feature>
<dbReference type="FunFam" id="1.10.287.950:FF:000001">
    <property type="entry name" value="Methyl-accepting chemotaxis sensory transducer"/>
    <property type="match status" value="1"/>
</dbReference>
<evidence type="ECO:0000313" key="15">
    <source>
        <dbReference type="EMBL" id="VVD27552.1"/>
    </source>
</evidence>
<dbReference type="PROSITE" id="PS50885">
    <property type="entry name" value="HAMP"/>
    <property type="match status" value="1"/>
</dbReference>
<sequence length="541" mass="57289">MRKVFVRAADKKGFNYALYAKDFSMNLRDIPLRRGLVTLLVLFGLLVLATGLVAMKALERTIAVSQSIRTLDIATIDLKDTYLNNLKARSALARAYIAQSENVSARQGAISAATGFYATAHKSFDAFVGVTKGSEEERAAAAVVEKTFRAHAAVFDKLFEIVKAGDMQLYASVNEGPMTATSVAFGKASDEFFKVQATASKVLEQERDRNTVRMFAITGVVVACAVILIALSYWALNRVLVRPLREAVLAVGEVARGNLVTQLPPPSRSEIGTLAEALQLMQVNLTAIVQNVRGGSDSMVTGVRELSAGNTDLSARTEEQAAALEETASSMEQLTATVRQNTESAQQASRLATMASGTARDGGIAVQQVIDTMQSIARSSEEIKDIISVIEGIAFQTNILALNAAVEAARAGEDGRGFAVVAGEVRSLAQRSATAAKEIKQLIEDSTSRIAVGSAQVDRTGKTMTDVVQSVQQVTDLMAEIAAASGEQTAGIEQVSKAISQMDEVTQQNAALVEQAAAAAQSLESQAQTLAGAVSAFKVGS</sequence>
<keyword evidence="16" id="KW-1185">Reference proteome</keyword>
<dbReference type="InterPro" id="IPR004089">
    <property type="entry name" value="MCPsignal_dom"/>
</dbReference>
<accession>A0A5Q4Z1S4</accession>
<dbReference type="GO" id="GO:0004888">
    <property type="term" value="F:transmembrane signaling receptor activity"/>
    <property type="evidence" value="ECO:0007669"/>
    <property type="project" value="InterPro"/>
</dbReference>
<evidence type="ECO:0000259" key="13">
    <source>
        <dbReference type="PROSITE" id="PS50111"/>
    </source>
</evidence>
<reference evidence="15 16" key="1">
    <citation type="submission" date="2019-08" db="EMBL/GenBank/DDBJ databases">
        <authorList>
            <person name="Herpell B J."/>
        </authorList>
    </citation>
    <scope>NUCLEOTIDE SEQUENCE [LARGE SCALE GENOMIC DNA]</scope>
    <source>
        <strain evidence="16">Msb3</strain>
    </source>
</reference>
<feature type="domain" description="HAMP" evidence="14">
    <location>
        <begin position="238"/>
        <end position="290"/>
    </location>
</feature>
<proteinExistence type="inferred from homology"/>
<dbReference type="InterPro" id="IPR051310">
    <property type="entry name" value="MCP_chemotaxis"/>
</dbReference>
<dbReference type="GO" id="GO:0006935">
    <property type="term" value="P:chemotaxis"/>
    <property type="evidence" value="ECO:0007669"/>
    <property type="project" value="UniProtKB-KW"/>
</dbReference>
<evidence type="ECO:0000256" key="2">
    <source>
        <dbReference type="ARBA" id="ARBA00022475"/>
    </source>
</evidence>
<dbReference type="SUPFAM" id="SSF47170">
    <property type="entry name" value="Aspartate receptor, ligand-binding domain"/>
    <property type="match status" value="1"/>
</dbReference>
<dbReference type="KEGG" id="pdio:PDMSB3_1090"/>
<dbReference type="PANTHER" id="PTHR43531:SF14">
    <property type="entry name" value="METHYL-ACCEPTING CHEMOTAXIS PROTEIN I-RELATED"/>
    <property type="match status" value="1"/>
</dbReference>
<dbReference type="CDD" id="cd11386">
    <property type="entry name" value="MCP_signal"/>
    <property type="match status" value="1"/>
</dbReference>
<dbReference type="AlphaFoldDB" id="A0A5Q4Z1S4"/>
<dbReference type="Gene3D" id="1.10.287.950">
    <property type="entry name" value="Methyl-accepting chemotaxis protein"/>
    <property type="match status" value="1"/>
</dbReference>
<dbReference type="GO" id="GO:0005886">
    <property type="term" value="C:plasma membrane"/>
    <property type="evidence" value="ECO:0007669"/>
    <property type="project" value="UniProtKB-SubCell"/>
</dbReference>
<name>A0A5Q4Z1S4_9BURK</name>
<keyword evidence="8 12" id="KW-0472">Membrane</keyword>
<feature type="domain" description="Methyl-accepting transducer" evidence="13">
    <location>
        <begin position="295"/>
        <end position="524"/>
    </location>
</feature>
<protein>
    <submittedName>
        <fullName evidence="15">Methyl-accepting chemotaxis protein II</fullName>
    </submittedName>
</protein>
<evidence type="ECO:0000256" key="3">
    <source>
        <dbReference type="ARBA" id="ARBA00022481"/>
    </source>
</evidence>
<dbReference type="SMART" id="SM00304">
    <property type="entry name" value="HAMP"/>
    <property type="match status" value="1"/>
</dbReference>
<organism evidence="15 16">
    <name type="scientific">Paraburkholderia dioscoreae</name>
    <dbReference type="NCBI Taxonomy" id="2604047"/>
    <lineage>
        <taxon>Bacteria</taxon>
        <taxon>Pseudomonadati</taxon>
        <taxon>Pseudomonadota</taxon>
        <taxon>Betaproteobacteria</taxon>
        <taxon>Burkholderiales</taxon>
        <taxon>Burkholderiaceae</taxon>
        <taxon>Paraburkholderia</taxon>
    </lineage>
</organism>
<gene>
    <name evidence="15" type="primary">tar</name>
    <name evidence="15" type="ORF">PDMSB3_1090</name>
</gene>
<keyword evidence="2" id="KW-1003">Cell membrane</keyword>